<gene>
    <name evidence="12" type="ORF">GBAR_LOCUS29529</name>
</gene>
<evidence type="ECO:0000256" key="2">
    <source>
        <dbReference type="ARBA" id="ARBA00022478"/>
    </source>
</evidence>
<dbReference type="GO" id="GO:0000428">
    <property type="term" value="C:DNA-directed RNA polymerase complex"/>
    <property type="evidence" value="ECO:0007669"/>
    <property type="project" value="UniProtKB-KW"/>
</dbReference>
<comment type="caution">
    <text evidence="12">The sequence shown here is derived from an EMBL/GenBank/DDBJ whole genome shotgun (WGS) entry which is preliminary data.</text>
</comment>
<dbReference type="Pfam" id="PF04552">
    <property type="entry name" value="Sigma54_DBD"/>
    <property type="match status" value="1"/>
</dbReference>
<keyword evidence="2" id="KW-0240">DNA-directed RNA polymerase</keyword>
<evidence type="ECO:0000259" key="11">
    <source>
        <dbReference type="Pfam" id="PF04963"/>
    </source>
</evidence>
<evidence type="ECO:0000256" key="1">
    <source>
        <dbReference type="ARBA" id="ARBA00008798"/>
    </source>
</evidence>
<keyword evidence="7" id="KW-0238">DNA-binding</keyword>
<evidence type="ECO:0000259" key="10">
    <source>
        <dbReference type="Pfam" id="PF04552"/>
    </source>
</evidence>
<keyword evidence="4" id="KW-0548">Nucleotidyltransferase</keyword>
<evidence type="ECO:0000256" key="7">
    <source>
        <dbReference type="ARBA" id="ARBA00023125"/>
    </source>
</evidence>
<dbReference type="PANTHER" id="PTHR32248:SF4">
    <property type="entry name" value="RNA POLYMERASE SIGMA-54 FACTOR"/>
    <property type="match status" value="1"/>
</dbReference>
<evidence type="ECO:0000256" key="6">
    <source>
        <dbReference type="ARBA" id="ARBA00023082"/>
    </source>
</evidence>
<keyword evidence="3" id="KW-0808">Transferase</keyword>
<sequence length="612" mass="69460">MPLQELTQFISQELEQNPFLELEEEDETALPTEESDPIPEWNEPEENPDREDSTIDIDWETAFEDRVSVSERINSRYSDTDELQSDLGHERSLHEHLDEQLGLAPPEIIASETERAIAEQILGNLNDDGQLELKLFQIPCEFLPELDEGIFSTELHIFIQKNLQAATGDRNIHPNIQLSKTATIAGTDTMPPSTENGGVPAHRAWKINDRDNKNIYTILYEYMPGNRKPALVFYQLTLDDIAETVGCDTSLVETVLRKIQDNFEPLGIAYRDVREALLIQIRNYKAENGVDAKHDSQNTEMSPERKDSSTSSAEYKTQCADSQYKNIPVRCLAQEIIENHFDTLLNQQWDCIAEALKVDITAIETAAKWIGKLSPYPGRYFTDPTTRSLKKKSFAEIITPDVEIQYLNGKYQAISVDNHIPRLQMNPYYVNLMRNHQNTLDSDAKEWIEKRYRDATNLLSSLAQRGSTIARVTEVIFEVQTEFLTQGVKSIKPLTLRTIAEKIGIHESTVSRVTSNKYVQTSHGMYPLRFFFSNELATTQGDAVSAKQVKNLIQEMVGAEVPSKPLSDQAISNALKAKGILLARRTVQKYRDELGIPTSRERSAVHENTRAN</sequence>
<dbReference type="GO" id="GO:0003677">
    <property type="term" value="F:DNA binding"/>
    <property type="evidence" value="ECO:0007669"/>
    <property type="project" value="UniProtKB-KW"/>
</dbReference>
<evidence type="ECO:0000313" key="12">
    <source>
        <dbReference type="EMBL" id="CAI8054023.1"/>
    </source>
</evidence>
<protein>
    <submittedName>
        <fullName evidence="12">RNA polymerase sigma-54 factor</fullName>
    </submittedName>
</protein>
<proteinExistence type="inferred from homology"/>
<keyword evidence="8" id="KW-0804">Transcription</keyword>
<dbReference type="AlphaFoldDB" id="A0AA35XCU1"/>
<name>A0AA35XCU1_GEOBA</name>
<dbReference type="Gene3D" id="1.10.10.1330">
    <property type="entry name" value="RNA polymerase sigma-54 factor, core-binding domain"/>
    <property type="match status" value="1"/>
</dbReference>
<keyword evidence="5" id="KW-0805">Transcription regulation</keyword>
<feature type="domain" description="RNA polymerase sigma factor 54 core-binding" evidence="11">
    <location>
        <begin position="234"/>
        <end position="429"/>
    </location>
</feature>
<feature type="domain" description="RNA polymerase sigma factor 54 core-binding" evidence="11">
    <location>
        <begin position="88"/>
        <end position="138"/>
    </location>
</feature>
<evidence type="ECO:0000256" key="4">
    <source>
        <dbReference type="ARBA" id="ARBA00022695"/>
    </source>
</evidence>
<reference evidence="12" key="1">
    <citation type="submission" date="2023-03" db="EMBL/GenBank/DDBJ databases">
        <authorList>
            <person name="Steffen K."/>
            <person name="Cardenas P."/>
        </authorList>
    </citation>
    <scope>NUCLEOTIDE SEQUENCE</scope>
</reference>
<feature type="region of interest" description="Disordered" evidence="9">
    <location>
        <begin position="1"/>
        <end position="54"/>
    </location>
</feature>
<dbReference type="Gene3D" id="1.10.10.60">
    <property type="entry name" value="Homeodomain-like"/>
    <property type="match status" value="1"/>
</dbReference>
<organism evidence="12 13">
    <name type="scientific">Geodia barretti</name>
    <name type="common">Barrett's horny sponge</name>
    <dbReference type="NCBI Taxonomy" id="519541"/>
    <lineage>
        <taxon>Eukaryota</taxon>
        <taxon>Metazoa</taxon>
        <taxon>Porifera</taxon>
        <taxon>Demospongiae</taxon>
        <taxon>Heteroscleromorpha</taxon>
        <taxon>Tetractinellida</taxon>
        <taxon>Astrophorina</taxon>
        <taxon>Geodiidae</taxon>
        <taxon>Geodia</taxon>
    </lineage>
</organism>
<dbReference type="Pfam" id="PF04963">
    <property type="entry name" value="Sigma54_CBD"/>
    <property type="match status" value="2"/>
</dbReference>
<dbReference type="PANTHER" id="PTHR32248">
    <property type="entry name" value="RNA POLYMERASE SIGMA-54 FACTOR"/>
    <property type="match status" value="1"/>
</dbReference>
<dbReference type="PROSITE" id="PS00717">
    <property type="entry name" value="SIGMA54_1"/>
    <property type="match status" value="1"/>
</dbReference>
<keyword evidence="13" id="KW-1185">Reference proteome</keyword>
<dbReference type="InterPro" id="IPR007634">
    <property type="entry name" value="RNA_pol_sigma_54_DNA-bd"/>
</dbReference>
<dbReference type="GO" id="GO:0006352">
    <property type="term" value="P:DNA-templated transcription initiation"/>
    <property type="evidence" value="ECO:0007669"/>
    <property type="project" value="InterPro"/>
</dbReference>
<dbReference type="InterPro" id="IPR038709">
    <property type="entry name" value="RpoN_core-bd_sf"/>
</dbReference>
<dbReference type="InterPro" id="IPR007046">
    <property type="entry name" value="RNA_pol_sigma_54_core-bd"/>
</dbReference>
<evidence type="ECO:0000256" key="5">
    <source>
        <dbReference type="ARBA" id="ARBA00023015"/>
    </source>
</evidence>
<feature type="compositionally biased region" description="Acidic residues" evidence="9">
    <location>
        <begin position="21"/>
        <end position="54"/>
    </location>
</feature>
<keyword evidence="6" id="KW-0731">Sigma factor</keyword>
<evidence type="ECO:0000256" key="3">
    <source>
        <dbReference type="ARBA" id="ARBA00022679"/>
    </source>
</evidence>
<evidence type="ECO:0000256" key="8">
    <source>
        <dbReference type="ARBA" id="ARBA00023163"/>
    </source>
</evidence>
<feature type="region of interest" description="Disordered" evidence="9">
    <location>
        <begin position="290"/>
        <end position="315"/>
    </location>
</feature>
<dbReference type="GO" id="GO:0016987">
    <property type="term" value="F:sigma factor activity"/>
    <property type="evidence" value="ECO:0007669"/>
    <property type="project" value="UniProtKB-KW"/>
</dbReference>
<dbReference type="EMBL" id="CASHTH010004135">
    <property type="protein sequence ID" value="CAI8054023.1"/>
    <property type="molecule type" value="Genomic_DNA"/>
</dbReference>
<evidence type="ECO:0000313" key="13">
    <source>
        <dbReference type="Proteomes" id="UP001174909"/>
    </source>
</evidence>
<dbReference type="GO" id="GO:0016779">
    <property type="term" value="F:nucleotidyltransferase activity"/>
    <property type="evidence" value="ECO:0007669"/>
    <property type="project" value="UniProtKB-KW"/>
</dbReference>
<evidence type="ECO:0000256" key="9">
    <source>
        <dbReference type="SAM" id="MobiDB-lite"/>
    </source>
</evidence>
<dbReference type="Proteomes" id="UP001174909">
    <property type="component" value="Unassembled WGS sequence"/>
</dbReference>
<accession>A0AA35XCU1</accession>
<dbReference type="InterPro" id="IPR000394">
    <property type="entry name" value="RNA_pol_sigma_54"/>
</dbReference>
<dbReference type="GO" id="GO:0001216">
    <property type="term" value="F:DNA-binding transcription activator activity"/>
    <property type="evidence" value="ECO:0007669"/>
    <property type="project" value="InterPro"/>
</dbReference>
<feature type="compositionally biased region" description="Polar residues" evidence="9">
    <location>
        <begin position="1"/>
        <end position="11"/>
    </location>
</feature>
<feature type="compositionally biased region" description="Basic and acidic residues" evidence="9">
    <location>
        <begin position="290"/>
        <end position="308"/>
    </location>
</feature>
<dbReference type="PROSITE" id="PS50044">
    <property type="entry name" value="SIGMA54_3"/>
    <property type="match status" value="1"/>
</dbReference>
<feature type="domain" description="RNA polymerase sigma factor 54 DNA-binding" evidence="10">
    <location>
        <begin position="446"/>
        <end position="602"/>
    </location>
</feature>
<comment type="similarity">
    <text evidence="1">Belongs to the sigma-54 factor family.</text>
</comment>